<evidence type="ECO:0000313" key="2">
    <source>
        <dbReference type="EMBL" id="MCG2577450.1"/>
    </source>
</evidence>
<keyword evidence="1" id="KW-0732">Signal</keyword>
<evidence type="ECO:0000256" key="1">
    <source>
        <dbReference type="SAM" id="SignalP"/>
    </source>
</evidence>
<sequence length="150" mass="16021">MTPTFRNTFLRLCLIAAAGLSCTGASAQSVLLDHRTATYGNPWHGSKTGPSAHMLNNKTLVTFNSLPAQGDFEILGRIEVYSRWFGSTRKALAMLGEKARSLGANAVVEASVWQAPAFPAAVAPHGTGIAVHIKDLQPLEKLADSSSTWE</sequence>
<dbReference type="PROSITE" id="PS51257">
    <property type="entry name" value="PROKAR_LIPOPROTEIN"/>
    <property type="match status" value="1"/>
</dbReference>
<keyword evidence="3" id="KW-1185">Reference proteome</keyword>
<name>A0ABS9K2S2_9RHOO</name>
<evidence type="ECO:0000313" key="3">
    <source>
        <dbReference type="Proteomes" id="UP001165384"/>
    </source>
</evidence>
<dbReference type="Proteomes" id="UP001165384">
    <property type="component" value="Unassembled WGS sequence"/>
</dbReference>
<dbReference type="EMBL" id="JAKLTN010000002">
    <property type="protein sequence ID" value="MCG2577450.1"/>
    <property type="molecule type" value="Genomic_DNA"/>
</dbReference>
<proteinExistence type="predicted"/>
<feature type="signal peptide" evidence="1">
    <location>
        <begin position="1"/>
        <end position="27"/>
    </location>
</feature>
<organism evidence="2 3">
    <name type="scientific">Dechloromonas hankyongensis</name>
    <dbReference type="NCBI Taxonomy" id="2908002"/>
    <lineage>
        <taxon>Bacteria</taxon>
        <taxon>Pseudomonadati</taxon>
        <taxon>Pseudomonadota</taxon>
        <taxon>Betaproteobacteria</taxon>
        <taxon>Rhodocyclales</taxon>
        <taxon>Azonexaceae</taxon>
        <taxon>Dechloromonas</taxon>
    </lineage>
</organism>
<protein>
    <submittedName>
        <fullName evidence="2">YbjQ family protein</fullName>
    </submittedName>
</protein>
<gene>
    <name evidence="2" type="ORF">LZ012_10640</name>
</gene>
<accession>A0ABS9K2S2</accession>
<feature type="chain" id="PRO_5045130073" evidence="1">
    <location>
        <begin position="28"/>
        <end position="150"/>
    </location>
</feature>
<dbReference type="RefSeq" id="WP_275710550.1">
    <property type="nucleotide sequence ID" value="NZ_JAKLTN010000002.1"/>
</dbReference>
<reference evidence="2" key="1">
    <citation type="submission" date="2022-01" db="EMBL/GenBank/DDBJ databases">
        <authorList>
            <person name="Jo J.-H."/>
            <person name="Im W.-T."/>
        </authorList>
    </citation>
    <scope>NUCLEOTIDE SEQUENCE</scope>
    <source>
        <strain evidence="2">XY25</strain>
    </source>
</reference>
<comment type="caution">
    <text evidence="2">The sequence shown here is derived from an EMBL/GenBank/DDBJ whole genome shotgun (WGS) entry which is preliminary data.</text>
</comment>